<comment type="caution">
    <text evidence="4">The sequence shown here is derived from an EMBL/GenBank/DDBJ whole genome shotgun (WGS) entry which is preliminary data.</text>
</comment>
<dbReference type="SUPFAM" id="SSF47413">
    <property type="entry name" value="lambda repressor-like DNA-binding domains"/>
    <property type="match status" value="1"/>
</dbReference>
<dbReference type="CDD" id="cd00093">
    <property type="entry name" value="HTH_XRE"/>
    <property type="match status" value="1"/>
</dbReference>
<evidence type="ECO:0000313" key="4">
    <source>
        <dbReference type="EMBL" id="TYC58803.1"/>
    </source>
</evidence>
<keyword evidence="5" id="KW-1185">Reference proteome</keyword>
<dbReference type="GO" id="GO:0003677">
    <property type="term" value="F:DNA binding"/>
    <property type="evidence" value="ECO:0007669"/>
    <property type="project" value="InterPro"/>
</dbReference>
<name>A0A6C2CZ22_9RHOO</name>
<dbReference type="OrthoDB" id="8561330at2"/>
<keyword evidence="2" id="KW-0812">Transmembrane</keyword>
<dbReference type="InterPro" id="IPR050400">
    <property type="entry name" value="Bact_Cytoskel_RodZ"/>
</dbReference>
<dbReference type="Proteomes" id="UP000389128">
    <property type="component" value="Unassembled WGS sequence"/>
</dbReference>
<dbReference type="PANTHER" id="PTHR34475">
    <property type="match status" value="1"/>
</dbReference>
<dbReference type="InterPro" id="IPR025194">
    <property type="entry name" value="RodZ-like_C"/>
</dbReference>
<evidence type="ECO:0000256" key="1">
    <source>
        <dbReference type="SAM" id="MobiDB-lite"/>
    </source>
</evidence>
<dbReference type="EMBL" id="SDKK01000008">
    <property type="protein sequence ID" value="TYC58803.1"/>
    <property type="molecule type" value="Genomic_DNA"/>
</dbReference>
<reference evidence="4 5" key="1">
    <citation type="submission" date="2019-01" db="EMBL/GenBank/DDBJ databases">
        <title>Zoogloea oleivorans genome sequencing and assembly.</title>
        <authorList>
            <person name="Tancsics A."/>
            <person name="Farkas M."/>
            <person name="Kriszt B."/>
            <person name="Maroti G."/>
            <person name="Horvath B."/>
        </authorList>
    </citation>
    <scope>NUCLEOTIDE SEQUENCE [LARGE SCALE GENOMIC DNA]</scope>
    <source>
        <strain evidence="4 5">Buc</strain>
    </source>
</reference>
<dbReference type="PANTHER" id="PTHR34475:SF1">
    <property type="entry name" value="CYTOSKELETON PROTEIN RODZ"/>
    <property type="match status" value="1"/>
</dbReference>
<dbReference type="Pfam" id="PF13413">
    <property type="entry name" value="HTH_25"/>
    <property type="match status" value="1"/>
</dbReference>
<proteinExistence type="predicted"/>
<dbReference type="Pfam" id="PF13464">
    <property type="entry name" value="RodZ_C"/>
    <property type="match status" value="1"/>
</dbReference>
<feature type="domain" description="Cytoskeleton protein RodZ-like C-terminal" evidence="3">
    <location>
        <begin position="232"/>
        <end position="303"/>
    </location>
</feature>
<keyword evidence="2" id="KW-0472">Membrane</keyword>
<evidence type="ECO:0000256" key="2">
    <source>
        <dbReference type="SAM" id="Phobius"/>
    </source>
</evidence>
<feature type="region of interest" description="Disordered" evidence="1">
    <location>
        <begin position="1"/>
        <end position="23"/>
    </location>
</feature>
<dbReference type="RefSeq" id="WP_148578863.1">
    <property type="nucleotide sequence ID" value="NZ_JAVEUW010000005.1"/>
</dbReference>
<feature type="transmembrane region" description="Helical" evidence="2">
    <location>
        <begin position="121"/>
        <end position="141"/>
    </location>
</feature>
<dbReference type="InterPro" id="IPR001387">
    <property type="entry name" value="Cro/C1-type_HTH"/>
</dbReference>
<protein>
    <submittedName>
        <fullName evidence="4">Helix-turn-helix domain-containing protein</fullName>
    </submittedName>
</protein>
<keyword evidence="2" id="KW-1133">Transmembrane helix</keyword>
<evidence type="ECO:0000313" key="5">
    <source>
        <dbReference type="Proteomes" id="UP000389128"/>
    </source>
</evidence>
<organism evidence="4 5">
    <name type="scientific">Zoogloea oleivorans</name>
    <dbReference type="NCBI Taxonomy" id="1552750"/>
    <lineage>
        <taxon>Bacteria</taxon>
        <taxon>Pseudomonadati</taxon>
        <taxon>Pseudomonadota</taxon>
        <taxon>Betaproteobacteria</taxon>
        <taxon>Rhodocyclales</taxon>
        <taxon>Zoogloeaceae</taxon>
        <taxon>Zoogloea</taxon>
    </lineage>
</organism>
<dbReference type="AlphaFoldDB" id="A0A6C2CZ22"/>
<dbReference type="InterPro" id="IPR010982">
    <property type="entry name" value="Lambda_DNA-bd_dom_sf"/>
</dbReference>
<evidence type="ECO:0000259" key="3">
    <source>
        <dbReference type="Pfam" id="PF13464"/>
    </source>
</evidence>
<feature type="compositionally biased region" description="Polar residues" evidence="1">
    <location>
        <begin position="1"/>
        <end position="21"/>
    </location>
</feature>
<dbReference type="Gene3D" id="1.10.260.40">
    <property type="entry name" value="lambda repressor-like DNA-binding domains"/>
    <property type="match status" value="1"/>
</dbReference>
<gene>
    <name evidence="4" type="ORF">ETQ85_09760</name>
</gene>
<accession>A0A6C2CZ22</accession>
<sequence>MTDSQALPNSPTSSVQDSSVGDTLRRTREAQGLSISEVASSLKLNARQIEALESGRFDLLPGFAFTRGFLRNYARLLKIDAAPLLAALQSPADEASIELAPASNAQGDMPQVGRGRFSRSVLPGVIAALGLLGIVVAGWYYDTQRKKTAEDLVASLPVPAAAEAPVAAEPVALSPAPVAASTPPASTTEIPGSVPAQAPGVEQTAVAPLAPQVIQKDAVESSKPVAGADHLVFEFAKDAWVEVKDKDGKIVFSQLGKAGSRQEFGGKAPLSLVVGNARFVKLERNGTPVDLGTSTKGTVARLKLE</sequence>